<dbReference type="Proteomes" id="UP001162483">
    <property type="component" value="Unassembled WGS sequence"/>
</dbReference>
<dbReference type="EMBL" id="CATNWA010014605">
    <property type="protein sequence ID" value="CAI9573874.1"/>
    <property type="molecule type" value="Genomic_DNA"/>
</dbReference>
<protein>
    <submittedName>
        <fullName evidence="2">Uncharacterized protein</fullName>
    </submittedName>
</protein>
<keyword evidence="3" id="KW-1185">Reference proteome</keyword>
<organism evidence="2 3">
    <name type="scientific">Staurois parvus</name>
    <dbReference type="NCBI Taxonomy" id="386267"/>
    <lineage>
        <taxon>Eukaryota</taxon>
        <taxon>Metazoa</taxon>
        <taxon>Chordata</taxon>
        <taxon>Craniata</taxon>
        <taxon>Vertebrata</taxon>
        <taxon>Euteleostomi</taxon>
        <taxon>Amphibia</taxon>
        <taxon>Batrachia</taxon>
        <taxon>Anura</taxon>
        <taxon>Neobatrachia</taxon>
        <taxon>Ranoidea</taxon>
        <taxon>Ranidae</taxon>
        <taxon>Staurois</taxon>
    </lineage>
</organism>
<evidence type="ECO:0000313" key="2">
    <source>
        <dbReference type="EMBL" id="CAI9573874.1"/>
    </source>
</evidence>
<evidence type="ECO:0000256" key="1">
    <source>
        <dbReference type="SAM" id="MobiDB-lite"/>
    </source>
</evidence>
<accession>A0ABN9DPF6</accession>
<comment type="caution">
    <text evidence="2">The sequence shown here is derived from an EMBL/GenBank/DDBJ whole genome shotgun (WGS) entry which is preliminary data.</text>
</comment>
<reference evidence="2" key="1">
    <citation type="submission" date="2023-05" db="EMBL/GenBank/DDBJ databases">
        <authorList>
            <person name="Stuckert A."/>
        </authorList>
    </citation>
    <scope>NUCLEOTIDE SEQUENCE</scope>
</reference>
<evidence type="ECO:0000313" key="3">
    <source>
        <dbReference type="Proteomes" id="UP001162483"/>
    </source>
</evidence>
<name>A0ABN9DPF6_9NEOB</name>
<gene>
    <name evidence="2" type="ORF">SPARVUS_LOCUS7838050</name>
</gene>
<feature type="non-terminal residue" evidence="2">
    <location>
        <position position="1"/>
    </location>
</feature>
<proteinExistence type="predicted"/>
<sequence length="56" mass="6413">ALSQEKKCSLAKHTKLNMCRVSPRDMSYQEIRGGHGKKGRIREDRDLTGFLHNAED</sequence>
<feature type="compositionally biased region" description="Basic and acidic residues" evidence="1">
    <location>
        <begin position="41"/>
        <end position="56"/>
    </location>
</feature>
<feature type="region of interest" description="Disordered" evidence="1">
    <location>
        <begin position="29"/>
        <end position="56"/>
    </location>
</feature>